<reference evidence="5 6" key="1">
    <citation type="submission" date="2016-06" db="EMBL/GenBank/DDBJ databases">
        <authorList>
            <person name="Kjaerup R.B."/>
            <person name="Dalgaard T.S."/>
            <person name="Juul-Madsen H.R."/>
        </authorList>
    </citation>
    <scope>NUCLEOTIDE SEQUENCE [LARGE SCALE GENOMIC DNA]</scope>
    <source>
        <strain evidence="5 6">1199456.5</strain>
    </source>
</reference>
<sequence>MAALQPFTRTVTTSVKKPFASGTKFRHGDVLMARITPSLENGKTSVYRAKEGEEALPAFGSTEFIVVRGREDVSDTLFAYYVITSAEVRRFAITQMTGTSGRQRVPQDALAGFTVDLPSLPAQRQIASALGALDDKIESNRRAIQLMEDLCRAHFDRLFDTSNRDDGVQLSQLFEVNPRRSLPAGHVGTYIGMSSLPEFSAEIHNWEMKPAGSGQRFTNGDVLMARITPCLENGKTAVVDMLDADAVGWGSTEYVVLAPKGKISTEWIYCVVRNEAIRAFAIVSMTGTSGRQRFQADRFDWYKIARPTDAALSEFNGLASAQFARMTQLRDETLNLIALRDALLPELLTGRIRVPELMEALA</sequence>
<gene>
    <name evidence="5" type="ORF">A5642_18740</name>
</gene>
<dbReference type="InterPro" id="IPR052021">
    <property type="entry name" value="Type-I_RS_S_subunit"/>
</dbReference>
<dbReference type="Gene3D" id="3.90.220.20">
    <property type="entry name" value="DNA methylase specificity domains"/>
    <property type="match status" value="2"/>
</dbReference>
<accession>A0A1A0MSQ4</accession>
<dbReference type="InterPro" id="IPR044946">
    <property type="entry name" value="Restrct_endonuc_typeI_TRD_sf"/>
</dbReference>
<organism evidence="5 6">
    <name type="scientific">Mycolicibacterium mucogenicum</name>
    <name type="common">Mycobacterium mucogenicum</name>
    <dbReference type="NCBI Taxonomy" id="56689"/>
    <lineage>
        <taxon>Bacteria</taxon>
        <taxon>Bacillati</taxon>
        <taxon>Actinomycetota</taxon>
        <taxon>Actinomycetes</taxon>
        <taxon>Mycobacteriales</taxon>
        <taxon>Mycobacteriaceae</taxon>
        <taxon>Mycolicibacterium</taxon>
    </lineage>
</organism>
<evidence type="ECO:0000256" key="3">
    <source>
        <dbReference type="ARBA" id="ARBA00023125"/>
    </source>
</evidence>
<feature type="domain" description="Type I restriction modification DNA specificity" evidence="4">
    <location>
        <begin position="57"/>
        <end position="143"/>
    </location>
</feature>
<protein>
    <recommendedName>
        <fullName evidence="4">Type I restriction modification DNA specificity domain-containing protein</fullName>
    </recommendedName>
</protein>
<dbReference type="PANTHER" id="PTHR30408">
    <property type="entry name" value="TYPE-1 RESTRICTION ENZYME ECOKI SPECIFICITY PROTEIN"/>
    <property type="match status" value="1"/>
</dbReference>
<name>A0A1A0MSQ4_MYCMU</name>
<dbReference type="InterPro" id="IPR000055">
    <property type="entry name" value="Restrct_endonuc_typeI_TRD"/>
</dbReference>
<dbReference type="AlphaFoldDB" id="A0A1A0MSQ4"/>
<evidence type="ECO:0000256" key="2">
    <source>
        <dbReference type="ARBA" id="ARBA00022747"/>
    </source>
</evidence>
<dbReference type="Proteomes" id="UP000093962">
    <property type="component" value="Unassembled WGS sequence"/>
</dbReference>
<keyword evidence="3" id="KW-0238">DNA-binding</keyword>
<keyword evidence="2" id="KW-0680">Restriction system</keyword>
<comment type="caution">
    <text evidence="5">The sequence shown here is derived from an EMBL/GenBank/DDBJ whole genome shotgun (WGS) entry which is preliminary data.</text>
</comment>
<dbReference type="SUPFAM" id="SSF116734">
    <property type="entry name" value="DNA methylase specificity domain"/>
    <property type="match status" value="2"/>
</dbReference>
<dbReference type="GO" id="GO:0003677">
    <property type="term" value="F:DNA binding"/>
    <property type="evidence" value="ECO:0007669"/>
    <property type="project" value="UniProtKB-KW"/>
</dbReference>
<evidence type="ECO:0000256" key="1">
    <source>
        <dbReference type="ARBA" id="ARBA00010923"/>
    </source>
</evidence>
<dbReference type="EMBL" id="LZSF01000119">
    <property type="protein sequence ID" value="OBA87813.1"/>
    <property type="molecule type" value="Genomic_DNA"/>
</dbReference>
<dbReference type="PANTHER" id="PTHR30408:SF13">
    <property type="entry name" value="TYPE I RESTRICTION ENZYME HINDI SPECIFICITY SUBUNIT"/>
    <property type="match status" value="1"/>
</dbReference>
<dbReference type="Pfam" id="PF01420">
    <property type="entry name" value="Methylase_S"/>
    <property type="match status" value="1"/>
</dbReference>
<dbReference type="CDD" id="cd17260">
    <property type="entry name" value="RMtype1_S_EcoEI-TRD1-CR1_like"/>
    <property type="match status" value="2"/>
</dbReference>
<proteinExistence type="inferred from homology"/>
<evidence type="ECO:0000259" key="4">
    <source>
        <dbReference type="Pfam" id="PF01420"/>
    </source>
</evidence>
<evidence type="ECO:0000313" key="6">
    <source>
        <dbReference type="Proteomes" id="UP000093962"/>
    </source>
</evidence>
<dbReference type="GO" id="GO:0009307">
    <property type="term" value="P:DNA restriction-modification system"/>
    <property type="evidence" value="ECO:0007669"/>
    <property type="project" value="UniProtKB-KW"/>
</dbReference>
<comment type="similarity">
    <text evidence="1">Belongs to the type-I restriction system S methylase family.</text>
</comment>
<evidence type="ECO:0000313" key="5">
    <source>
        <dbReference type="EMBL" id="OBA87813.1"/>
    </source>
</evidence>